<dbReference type="CDD" id="cd21177">
    <property type="entry name" value="LPMO_AA10"/>
    <property type="match status" value="1"/>
</dbReference>
<accession>A0A545U8B4</accession>
<evidence type="ECO:0000313" key="7">
    <source>
        <dbReference type="EMBL" id="TQV85706.1"/>
    </source>
</evidence>
<comment type="caution">
    <text evidence="7">The sequence shown here is derived from an EMBL/GenBank/DDBJ whole genome shotgun (WGS) entry which is preliminary data.</text>
</comment>
<reference evidence="7 8" key="1">
    <citation type="submission" date="2019-06" db="EMBL/GenBank/DDBJ databases">
        <title>Whole genome sequence for Cellvibrionaceae sp. R142.</title>
        <authorList>
            <person name="Wang G."/>
        </authorList>
    </citation>
    <scope>NUCLEOTIDE SEQUENCE [LARGE SCALE GENOMIC DNA]</scope>
    <source>
        <strain evidence="7 8">R142</strain>
    </source>
</reference>
<dbReference type="Gene3D" id="3.30.70.2150">
    <property type="match status" value="1"/>
</dbReference>
<evidence type="ECO:0000313" key="8">
    <source>
        <dbReference type="Proteomes" id="UP000319732"/>
    </source>
</evidence>
<dbReference type="GO" id="GO:0008061">
    <property type="term" value="F:chitin binding"/>
    <property type="evidence" value="ECO:0007669"/>
    <property type="project" value="UniProtKB-KW"/>
</dbReference>
<evidence type="ECO:0000256" key="2">
    <source>
        <dbReference type="ARBA" id="ARBA00022525"/>
    </source>
</evidence>
<dbReference type="GO" id="GO:0005576">
    <property type="term" value="C:extracellular region"/>
    <property type="evidence" value="ECO:0007669"/>
    <property type="project" value="UniProtKB-SubCell"/>
</dbReference>
<sequence>MKSFITIISAGTVFAMSLSMSIDVEAHGYISEPKSRSLLCKERVNANCGSIQWEPQSVEGDDRFPGSGPADGTIAAGGLAQFSPLNEQTATRWHKTPFKAGSNVFKWRFTARHVTRDWRYFITKSNWNANQPLTRSSFELSPFCEKSGNNRQPPAEVSHSCNVPSRSGHHIILGVWDVGDTNKSFYQVVDVVFDGQNPNPTPTWRDIGDINPTVDLAPGDSASTRVFDLRGEIPSLSTELVIGSAADGARNTWPRLLAEKNNRLHTELRAGVLSGGVIRPAAGKNDVFTQDSALQRVEISIERSGTPSLSLDVDGVNNRYTVANNAVTIEFAVTTNQRASVQVDLLSSGNQSVASTTADVDGYRNLSLRVNNAQAGAYTLVIKGESANDDFAQKSFSLQLISESSGPQDYDYVFPDNLRQYRAGTKVLAKDDNIYQCKPFPYAGWCTIYSPGANAYEPGVGAHWRDAWIRVSP</sequence>
<dbReference type="Proteomes" id="UP000319732">
    <property type="component" value="Unassembled WGS sequence"/>
</dbReference>
<evidence type="ECO:0000259" key="6">
    <source>
        <dbReference type="Pfam" id="PF18416"/>
    </source>
</evidence>
<dbReference type="FunFam" id="2.70.50.50:FF:000001">
    <property type="entry name" value="Chitin-binding protein"/>
    <property type="match status" value="1"/>
</dbReference>
<dbReference type="InterPro" id="IPR051024">
    <property type="entry name" value="GlcNAc_Chitin_IntDeg"/>
</dbReference>
<evidence type="ECO:0000256" key="1">
    <source>
        <dbReference type="ARBA" id="ARBA00004613"/>
    </source>
</evidence>
<keyword evidence="4" id="KW-0732">Signal</keyword>
<dbReference type="NCBIfam" id="NF009690">
    <property type="entry name" value="PRK13211.1"/>
    <property type="match status" value="1"/>
</dbReference>
<keyword evidence="3" id="KW-0147">Chitin-binding</keyword>
<dbReference type="Gene3D" id="2.70.50.50">
    <property type="entry name" value="chitin-binding protein cbp21"/>
    <property type="match status" value="1"/>
</dbReference>
<evidence type="ECO:0000259" key="5">
    <source>
        <dbReference type="Pfam" id="PF03067"/>
    </source>
</evidence>
<dbReference type="Gene3D" id="2.60.40.2550">
    <property type="match status" value="1"/>
</dbReference>
<feature type="domain" description="N-acetylglucosamine binding protein A" evidence="6">
    <location>
        <begin position="204"/>
        <end position="299"/>
    </location>
</feature>
<dbReference type="AlphaFoldDB" id="A0A545U8B4"/>
<protein>
    <submittedName>
        <fullName evidence="7">N-acetylglucosamine-binding protein GbpA</fullName>
    </submittedName>
</protein>
<dbReference type="EMBL" id="VHSG01000003">
    <property type="protein sequence ID" value="TQV85706.1"/>
    <property type="molecule type" value="Genomic_DNA"/>
</dbReference>
<name>A0A545U8B4_9GAMM</name>
<organism evidence="7 8">
    <name type="scientific">Exilibacterium tricleocarpae</name>
    <dbReference type="NCBI Taxonomy" id="2591008"/>
    <lineage>
        <taxon>Bacteria</taxon>
        <taxon>Pseudomonadati</taxon>
        <taxon>Pseudomonadota</taxon>
        <taxon>Gammaproteobacteria</taxon>
        <taxon>Cellvibrionales</taxon>
        <taxon>Cellvibrionaceae</taxon>
        <taxon>Exilibacterium</taxon>
    </lineage>
</organism>
<keyword evidence="8" id="KW-1185">Reference proteome</keyword>
<dbReference type="InterPro" id="IPR014756">
    <property type="entry name" value="Ig_E-set"/>
</dbReference>
<dbReference type="SUPFAM" id="SSF81296">
    <property type="entry name" value="E set domains"/>
    <property type="match status" value="1"/>
</dbReference>
<dbReference type="InterPro" id="IPR004302">
    <property type="entry name" value="Cellulose/chitin-bd_N"/>
</dbReference>
<dbReference type="OrthoDB" id="3675244at2"/>
<dbReference type="PANTHER" id="PTHR34823">
    <property type="entry name" value="GLCNAC-BINDING PROTEIN A"/>
    <property type="match status" value="1"/>
</dbReference>
<dbReference type="InterPro" id="IPR041029">
    <property type="entry name" value="GbpA_2"/>
</dbReference>
<proteinExistence type="predicted"/>
<dbReference type="RefSeq" id="WP_142902557.1">
    <property type="nucleotide sequence ID" value="NZ_ML660087.1"/>
</dbReference>
<keyword evidence="2" id="KW-0964">Secreted</keyword>
<feature type="domain" description="Chitin-binding type-4" evidence="5">
    <location>
        <begin position="27"/>
        <end position="191"/>
    </location>
</feature>
<evidence type="ECO:0000256" key="3">
    <source>
        <dbReference type="ARBA" id="ARBA00022669"/>
    </source>
</evidence>
<evidence type="ECO:0000256" key="4">
    <source>
        <dbReference type="ARBA" id="ARBA00022729"/>
    </source>
</evidence>
<comment type="subcellular location">
    <subcellularLocation>
        <location evidence="1">Secreted</location>
    </subcellularLocation>
</comment>
<dbReference type="Pfam" id="PF03067">
    <property type="entry name" value="LPMO_10"/>
    <property type="match status" value="1"/>
</dbReference>
<dbReference type="PANTHER" id="PTHR34823:SF1">
    <property type="entry name" value="CHITIN-BINDING TYPE-4 DOMAIN-CONTAINING PROTEIN"/>
    <property type="match status" value="1"/>
</dbReference>
<dbReference type="Pfam" id="PF18416">
    <property type="entry name" value="GbpA_2"/>
    <property type="match status" value="1"/>
</dbReference>
<gene>
    <name evidence="7" type="primary">gbpA</name>
    <name evidence="7" type="ORF">FKG94_02360</name>
</gene>